<evidence type="ECO:0000313" key="1">
    <source>
        <dbReference type="EMBL" id="KKZ14747.1"/>
    </source>
</evidence>
<comment type="caution">
    <text evidence="1">The sequence shown here is derived from an EMBL/GenBank/DDBJ whole genome shotgun (WGS) entry which is preliminary data.</text>
</comment>
<sequence>MIPGGLRIIGFGIIGVPDGVAANWSTTVTGGAIPGNMELAVTWCQGWWIGCGWDGGWLTQRPF</sequence>
<dbReference type="AlphaFoldDB" id="A0A6N3X8S8"/>
<organism evidence="1 2">
    <name type="scientific">Candidatus Synechococcus spongiarum 142</name>
    <dbReference type="NCBI Taxonomy" id="1608213"/>
    <lineage>
        <taxon>Bacteria</taxon>
        <taxon>Bacillati</taxon>
        <taxon>Cyanobacteriota</taxon>
        <taxon>Cyanophyceae</taxon>
        <taxon>Synechococcales</taxon>
        <taxon>Synechococcaceae</taxon>
        <taxon>Synechococcus</taxon>
    </lineage>
</organism>
<protein>
    <submittedName>
        <fullName evidence="1">Uncharacterized protein</fullName>
    </submittedName>
</protein>
<gene>
    <name evidence="1" type="ORF">TH68_04200</name>
</gene>
<reference evidence="1 2" key="1">
    <citation type="submission" date="2015-01" db="EMBL/GenBank/DDBJ databases">
        <title>Lifestyle Evolution in Cyanobacterial Symbionts of Sponges.</title>
        <authorList>
            <person name="Burgsdorf I."/>
            <person name="Slaby B.M."/>
            <person name="Handley K.M."/>
            <person name="Haber M."/>
            <person name="Blom J."/>
            <person name="Marshall C.W."/>
            <person name="Gilbert J.A."/>
            <person name="Hentschel U."/>
            <person name="Steindler L."/>
        </authorList>
    </citation>
    <scope>NUCLEOTIDE SEQUENCE [LARGE SCALE GENOMIC DNA]</scope>
    <source>
        <strain evidence="1">142</strain>
    </source>
</reference>
<accession>A0A6N3X8S8</accession>
<name>A0A6N3X8S8_9SYNE</name>
<evidence type="ECO:0000313" key="2">
    <source>
        <dbReference type="Proteomes" id="UP000035054"/>
    </source>
</evidence>
<dbReference type="Proteomes" id="UP000035054">
    <property type="component" value="Unassembled WGS sequence"/>
</dbReference>
<proteinExistence type="predicted"/>
<dbReference type="EMBL" id="JXUO01000138">
    <property type="protein sequence ID" value="KKZ14747.1"/>
    <property type="molecule type" value="Genomic_DNA"/>
</dbReference>